<comment type="subcellular location">
    <subcellularLocation>
        <location evidence="1">Secreted</location>
    </subcellularLocation>
</comment>
<feature type="signal peptide" evidence="3">
    <location>
        <begin position="1"/>
        <end position="22"/>
    </location>
</feature>
<dbReference type="InterPro" id="IPR029277">
    <property type="entry name" value="SVWC_dom"/>
</dbReference>
<evidence type="ECO:0000313" key="5">
    <source>
        <dbReference type="Proteomes" id="UP000504634"/>
    </source>
</evidence>
<protein>
    <submittedName>
        <fullName evidence="6">Uncharacterized protein LOC115630468</fullName>
    </submittedName>
</protein>
<evidence type="ECO:0000256" key="1">
    <source>
        <dbReference type="ARBA" id="ARBA00004613"/>
    </source>
</evidence>
<keyword evidence="3" id="KW-0732">Signal</keyword>
<dbReference type="Pfam" id="PF15430">
    <property type="entry name" value="SVWC"/>
    <property type="match status" value="1"/>
</dbReference>
<evidence type="ECO:0000256" key="2">
    <source>
        <dbReference type="ARBA" id="ARBA00022525"/>
    </source>
</evidence>
<evidence type="ECO:0000256" key="3">
    <source>
        <dbReference type="SAM" id="SignalP"/>
    </source>
</evidence>
<proteinExistence type="predicted"/>
<sequence length="112" mass="12708">MLQSMLLLAALLLVNIFIGIKADISYEMFKDKEYPNHCVVLEDRGKAIIQSGQERRYPGKCAHIVCGLDGWGLVYTCERTTPPDNCEFGDYINFMADFPECCERVVVCNDAY</sequence>
<dbReference type="AlphaFoldDB" id="A0A6J2U5V0"/>
<dbReference type="OrthoDB" id="7901229at2759"/>
<name>A0A6J2U5V0_DROLE</name>
<feature type="domain" description="Single" evidence="4">
    <location>
        <begin position="38"/>
        <end position="108"/>
    </location>
</feature>
<dbReference type="PANTHER" id="PTHR39957">
    <property type="entry name" value="AT09846P1-RELATED"/>
    <property type="match status" value="1"/>
</dbReference>
<accession>A0A6J2U5V0</accession>
<dbReference type="RefSeq" id="XP_030382898.1">
    <property type="nucleotide sequence ID" value="XM_030527038.1"/>
</dbReference>
<dbReference type="InterPro" id="IPR053308">
    <property type="entry name" value="Vago-like"/>
</dbReference>
<organism evidence="5 6">
    <name type="scientific">Drosophila lebanonensis</name>
    <name type="common">Fruit fly</name>
    <name type="synonym">Scaptodrosophila lebanonensis</name>
    <dbReference type="NCBI Taxonomy" id="7225"/>
    <lineage>
        <taxon>Eukaryota</taxon>
        <taxon>Metazoa</taxon>
        <taxon>Ecdysozoa</taxon>
        <taxon>Arthropoda</taxon>
        <taxon>Hexapoda</taxon>
        <taxon>Insecta</taxon>
        <taxon>Pterygota</taxon>
        <taxon>Neoptera</taxon>
        <taxon>Endopterygota</taxon>
        <taxon>Diptera</taxon>
        <taxon>Brachycera</taxon>
        <taxon>Muscomorpha</taxon>
        <taxon>Ephydroidea</taxon>
        <taxon>Drosophilidae</taxon>
        <taxon>Scaptodrosophila</taxon>
    </lineage>
</organism>
<dbReference type="GeneID" id="115630468"/>
<keyword evidence="5" id="KW-1185">Reference proteome</keyword>
<dbReference type="SMART" id="SM01318">
    <property type="entry name" value="SVWC"/>
    <property type="match status" value="1"/>
</dbReference>
<evidence type="ECO:0000313" key="6">
    <source>
        <dbReference type="RefSeq" id="XP_030382898.1"/>
    </source>
</evidence>
<feature type="chain" id="PRO_5026948668" evidence="3">
    <location>
        <begin position="23"/>
        <end position="112"/>
    </location>
</feature>
<dbReference type="PANTHER" id="PTHR39957:SF1">
    <property type="entry name" value="AT09846P1-RELATED"/>
    <property type="match status" value="1"/>
</dbReference>
<evidence type="ECO:0000259" key="4">
    <source>
        <dbReference type="SMART" id="SM01318"/>
    </source>
</evidence>
<dbReference type="Proteomes" id="UP000504634">
    <property type="component" value="Unplaced"/>
</dbReference>
<reference evidence="6" key="1">
    <citation type="submission" date="2025-08" db="UniProtKB">
        <authorList>
            <consortium name="RefSeq"/>
        </authorList>
    </citation>
    <scope>IDENTIFICATION</scope>
    <source>
        <strain evidence="6">11010-0011.00</strain>
        <tissue evidence="6">Whole body</tissue>
    </source>
</reference>
<keyword evidence="2" id="KW-0964">Secreted</keyword>
<gene>
    <name evidence="6" type="primary">LOC115630468</name>
</gene>
<dbReference type="GO" id="GO:0005576">
    <property type="term" value="C:extracellular region"/>
    <property type="evidence" value="ECO:0007669"/>
    <property type="project" value="UniProtKB-SubCell"/>
</dbReference>